<evidence type="ECO:0000256" key="1">
    <source>
        <dbReference type="ARBA" id="ARBA00023015"/>
    </source>
</evidence>
<organism evidence="5 6">
    <name type="scientific">Catenulispora acidiphila (strain DSM 44928 / JCM 14897 / NBRC 102108 / NRRL B-24433 / ID139908)</name>
    <dbReference type="NCBI Taxonomy" id="479433"/>
    <lineage>
        <taxon>Bacteria</taxon>
        <taxon>Bacillati</taxon>
        <taxon>Actinomycetota</taxon>
        <taxon>Actinomycetes</taxon>
        <taxon>Catenulisporales</taxon>
        <taxon>Catenulisporaceae</taxon>
        <taxon>Catenulispora</taxon>
    </lineage>
</organism>
<dbReference type="PRINTS" id="PR00035">
    <property type="entry name" value="HTHGNTR"/>
</dbReference>
<dbReference type="EMBL" id="CP001700">
    <property type="protein sequence ID" value="ACU77373.1"/>
    <property type="molecule type" value="Genomic_DNA"/>
</dbReference>
<dbReference type="STRING" id="479433.Caci_8553"/>
<dbReference type="SUPFAM" id="SSF64288">
    <property type="entry name" value="Chorismate lyase-like"/>
    <property type="match status" value="1"/>
</dbReference>
<dbReference type="SMART" id="SM00345">
    <property type="entry name" value="HTH_GNTR"/>
    <property type="match status" value="1"/>
</dbReference>
<dbReference type="InterPro" id="IPR000524">
    <property type="entry name" value="Tscrpt_reg_HTH_GntR"/>
</dbReference>
<feature type="domain" description="HTH gntR-type" evidence="4">
    <location>
        <begin position="7"/>
        <end position="75"/>
    </location>
</feature>
<evidence type="ECO:0000313" key="6">
    <source>
        <dbReference type="Proteomes" id="UP000000851"/>
    </source>
</evidence>
<dbReference type="Gene3D" id="1.10.10.10">
    <property type="entry name" value="Winged helix-like DNA-binding domain superfamily/Winged helix DNA-binding domain"/>
    <property type="match status" value="1"/>
</dbReference>
<dbReference type="Pfam" id="PF07702">
    <property type="entry name" value="UTRA"/>
    <property type="match status" value="1"/>
</dbReference>
<dbReference type="InterPro" id="IPR050679">
    <property type="entry name" value="Bact_HTH_transcr_reg"/>
</dbReference>
<dbReference type="GO" id="GO:0003700">
    <property type="term" value="F:DNA-binding transcription factor activity"/>
    <property type="evidence" value="ECO:0007669"/>
    <property type="project" value="InterPro"/>
</dbReference>
<dbReference type="AlphaFoldDB" id="C7PYQ1"/>
<dbReference type="eggNOG" id="COG2188">
    <property type="taxonomic scope" value="Bacteria"/>
</dbReference>
<protein>
    <submittedName>
        <fullName evidence="5">Transcriptional regulator, GntR family</fullName>
    </submittedName>
</protein>
<dbReference type="PANTHER" id="PTHR44846:SF17">
    <property type="entry name" value="GNTR-FAMILY TRANSCRIPTIONAL REGULATOR"/>
    <property type="match status" value="1"/>
</dbReference>
<evidence type="ECO:0000256" key="2">
    <source>
        <dbReference type="ARBA" id="ARBA00023125"/>
    </source>
</evidence>
<name>C7PYQ1_CATAD</name>
<dbReference type="KEGG" id="cai:Caci_8553"/>
<keyword evidence="2" id="KW-0238">DNA-binding</keyword>
<keyword evidence="1" id="KW-0805">Transcription regulation</keyword>
<evidence type="ECO:0000313" key="5">
    <source>
        <dbReference type="EMBL" id="ACU77373.1"/>
    </source>
</evidence>
<keyword evidence="3" id="KW-0804">Transcription</keyword>
<gene>
    <name evidence="5" type="ordered locus">Caci_8553</name>
</gene>
<dbReference type="SUPFAM" id="SSF46785">
    <property type="entry name" value="Winged helix' DNA-binding domain"/>
    <property type="match status" value="1"/>
</dbReference>
<dbReference type="InterPro" id="IPR036390">
    <property type="entry name" value="WH_DNA-bd_sf"/>
</dbReference>
<evidence type="ECO:0000259" key="4">
    <source>
        <dbReference type="PROSITE" id="PS50949"/>
    </source>
</evidence>
<dbReference type="CDD" id="cd07377">
    <property type="entry name" value="WHTH_GntR"/>
    <property type="match status" value="1"/>
</dbReference>
<proteinExistence type="predicted"/>
<dbReference type="Pfam" id="PF00392">
    <property type="entry name" value="GntR"/>
    <property type="match status" value="1"/>
</dbReference>
<dbReference type="InterPro" id="IPR036388">
    <property type="entry name" value="WH-like_DNA-bd_sf"/>
</dbReference>
<evidence type="ECO:0000256" key="3">
    <source>
        <dbReference type="ARBA" id="ARBA00023163"/>
    </source>
</evidence>
<dbReference type="InterPro" id="IPR028978">
    <property type="entry name" value="Chorismate_lyase_/UTRA_dom_sf"/>
</dbReference>
<dbReference type="Gene3D" id="3.40.1410.10">
    <property type="entry name" value="Chorismate lyase-like"/>
    <property type="match status" value="1"/>
</dbReference>
<dbReference type="SMART" id="SM00866">
    <property type="entry name" value="UTRA"/>
    <property type="match status" value="1"/>
</dbReference>
<dbReference type="InParanoid" id="C7PYQ1"/>
<dbReference type="OrthoDB" id="3517122at2"/>
<reference evidence="5 6" key="1">
    <citation type="journal article" date="2009" name="Stand. Genomic Sci.">
        <title>Complete genome sequence of Catenulispora acidiphila type strain (ID 139908).</title>
        <authorList>
            <person name="Copeland A."/>
            <person name="Lapidus A."/>
            <person name="Glavina Del Rio T."/>
            <person name="Nolan M."/>
            <person name="Lucas S."/>
            <person name="Chen F."/>
            <person name="Tice H."/>
            <person name="Cheng J.F."/>
            <person name="Bruce D."/>
            <person name="Goodwin L."/>
            <person name="Pitluck S."/>
            <person name="Mikhailova N."/>
            <person name="Pati A."/>
            <person name="Ivanova N."/>
            <person name="Mavromatis K."/>
            <person name="Chen A."/>
            <person name="Palaniappan K."/>
            <person name="Chain P."/>
            <person name="Land M."/>
            <person name="Hauser L."/>
            <person name="Chang Y.J."/>
            <person name="Jeffries C.D."/>
            <person name="Chertkov O."/>
            <person name="Brettin T."/>
            <person name="Detter J.C."/>
            <person name="Han C."/>
            <person name="Ali Z."/>
            <person name="Tindall B.J."/>
            <person name="Goker M."/>
            <person name="Bristow J."/>
            <person name="Eisen J.A."/>
            <person name="Markowitz V."/>
            <person name="Hugenholtz P."/>
            <person name="Kyrpides N.C."/>
            <person name="Klenk H.P."/>
        </authorList>
    </citation>
    <scope>NUCLEOTIDE SEQUENCE [LARGE SCALE GENOMIC DNA]</scope>
    <source>
        <strain evidence="6">DSM 44928 / JCM 14897 / NBRC 102108 / NRRL B-24433 / ID139908</strain>
    </source>
</reference>
<dbReference type="HOGENOM" id="CLU_063236_8_0_11"/>
<dbReference type="PROSITE" id="PS50949">
    <property type="entry name" value="HTH_GNTR"/>
    <property type="match status" value="1"/>
</dbReference>
<dbReference type="Proteomes" id="UP000000851">
    <property type="component" value="Chromosome"/>
</dbReference>
<dbReference type="RefSeq" id="WP_015797098.1">
    <property type="nucleotide sequence ID" value="NC_013131.1"/>
</dbReference>
<dbReference type="PANTHER" id="PTHR44846">
    <property type="entry name" value="MANNOSYL-D-GLYCERATE TRANSPORT/METABOLISM SYSTEM REPRESSOR MNGR-RELATED"/>
    <property type="match status" value="1"/>
</dbReference>
<dbReference type="InterPro" id="IPR011663">
    <property type="entry name" value="UTRA"/>
</dbReference>
<accession>C7PYQ1</accession>
<sequence>MPFESAPPKYARVVTGLQERILDGRYPAGSMLPSEEQLVNEWDMSRTTIIRALQILSRDGWIESQQGKGRFVRGRPAAMDQRFRPSRNALEQSETSGSRLVDVGHVIAPNAVAAALNLKKNEAVLMRRRLVVRDDEPDELVTSYFPLDLAHGTALGAETLMSEGARYQVESRNKIRYDHITERIAARLPSGEEALLLGLPSKRTPVLAVTVTAFAASGRPVQLAELVLPGDRHELEDTYPLV</sequence>
<dbReference type="GO" id="GO:0045892">
    <property type="term" value="P:negative regulation of DNA-templated transcription"/>
    <property type="evidence" value="ECO:0007669"/>
    <property type="project" value="TreeGrafter"/>
</dbReference>
<keyword evidence="6" id="KW-1185">Reference proteome</keyword>
<dbReference type="GO" id="GO:0003677">
    <property type="term" value="F:DNA binding"/>
    <property type="evidence" value="ECO:0007669"/>
    <property type="project" value="UniProtKB-KW"/>
</dbReference>